<dbReference type="EMBL" id="CAJPVJ010008954">
    <property type="protein sequence ID" value="CAG2172252.1"/>
    <property type="molecule type" value="Genomic_DNA"/>
</dbReference>
<organism evidence="1">
    <name type="scientific">Oppiella nova</name>
    <dbReference type="NCBI Taxonomy" id="334625"/>
    <lineage>
        <taxon>Eukaryota</taxon>
        <taxon>Metazoa</taxon>
        <taxon>Ecdysozoa</taxon>
        <taxon>Arthropoda</taxon>
        <taxon>Chelicerata</taxon>
        <taxon>Arachnida</taxon>
        <taxon>Acari</taxon>
        <taxon>Acariformes</taxon>
        <taxon>Sarcoptiformes</taxon>
        <taxon>Oribatida</taxon>
        <taxon>Brachypylina</taxon>
        <taxon>Oppioidea</taxon>
        <taxon>Oppiidae</taxon>
        <taxon>Oppiella</taxon>
    </lineage>
</organism>
<proteinExistence type="predicted"/>
<dbReference type="EMBL" id="OC923779">
    <property type="protein sequence ID" value="CAD7655065.1"/>
    <property type="molecule type" value="Genomic_DNA"/>
</dbReference>
<protein>
    <submittedName>
        <fullName evidence="1">Uncharacterized protein</fullName>
    </submittedName>
</protein>
<evidence type="ECO:0000313" key="2">
    <source>
        <dbReference type="Proteomes" id="UP000728032"/>
    </source>
</evidence>
<dbReference type="Proteomes" id="UP000728032">
    <property type="component" value="Unassembled WGS sequence"/>
</dbReference>
<sequence length="153" mass="16739">MTHKELHIRIGISIGNRETKSFVCTQVTRRSSDGIGVVVLMSLEVVDSREHRLFVSSGSCGGLIVMYSSEAPVDDSPTRGLSGQTVRPLPVHHHWALSQCLPFIRLPPHITYGDDFSHLVVNADNTGRTAGPQPNSQLITPFLSLNDTNNGMH</sequence>
<accession>A0A7R9QS28</accession>
<gene>
    <name evidence="1" type="ORF">ONB1V03_LOCUS11710</name>
</gene>
<reference evidence="1" key="1">
    <citation type="submission" date="2020-11" db="EMBL/GenBank/DDBJ databases">
        <authorList>
            <person name="Tran Van P."/>
        </authorList>
    </citation>
    <scope>NUCLEOTIDE SEQUENCE</scope>
</reference>
<name>A0A7R9QS28_9ACAR</name>
<dbReference type="AlphaFoldDB" id="A0A7R9QS28"/>
<evidence type="ECO:0000313" key="1">
    <source>
        <dbReference type="EMBL" id="CAD7655065.1"/>
    </source>
</evidence>
<keyword evidence="2" id="KW-1185">Reference proteome</keyword>